<evidence type="ECO:0000256" key="1">
    <source>
        <dbReference type="SAM" id="MobiDB-lite"/>
    </source>
</evidence>
<dbReference type="GO" id="GO:0035556">
    <property type="term" value="P:intracellular signal transduction"/>
    <property type="evidence" value="ECO:0007669"/>
    <property type="project" value="InterPro"/>
</dbReference>
<dbReference type="InterPro" id="IPR001331">
    <property type="entry name" value="GDS_CDC24_CS"/>
</dbReference>
<evidence type="ECO:0000313" key="3">
    <source>
        <dbReference type="EMBL" id="KAG2213137.1"/>
    </source>
</evidence>
<dbReference type="InterPro" id="IPR035899">
    <property type="entry name" value="DBL_dom_sf"/>
</dbReference>
<dbReference type="OrthoDB" id="660555at2759"/>
<dbReference type="GO" id="GO:0005085">
    <property type="term" value="F:guanyl-nucleotide exchange factor activity"/>
    <property type="evidence" value="ECO:0007669"/>
    <property type="project" value="InterPro"/>
</dbReference>
<dbReference type="Proteomes" id="UP000603453">
    <property type="component" value="Unassembled WGS sequence"/>
</dbReference>
<evidence type="ECO:0000259" key="2">
    <source>
        <dbReference type="PROSITE" id="PS50010"/>
    </source>
</evidence>
<dbReference type="PANTHER" id="PTHR12673:SF159">
    <property type="entry name" value="LD03170P"/>
    <property type="match status" value="1"/>
</dbReference>
<dbReference type="SMART" id="SM00325">
    <property type="entry name" value="RhoGEF"/>
    <property type="match status" value="1"/>
</dbReference>
<protein>
    <recommendedName>
        <fullName evidence="2">DH domain-containing protein</fullName>
    </recommendedName>
</protein>
<feature type="region of interest" description="Disordered" evidence="1">
    <location>
        <begin position="211"/>
        <end position="234"/>
    </location>
</feature>
<gene>
    <name evidence="3" type="ORF">INT47_011286</name>
</gene>
<dbReference type="InterPro" id="IPR051092">
    <property type="entry name" value="FYVE_RhoGEF_PH"/>
</dbReference>
<dbReference type="PANTHER" id="PTHR12673">
    <property type="entry name" value="FACIOGENITAL DYSPLASIA PROTEIN"/>
    <property type="match status" value="1"/>
</dbReference>
<dbReference type="PROSITE" id="PS00741">
    <property type="entry name" value="DH_1"/>
    <property type="match status" value="1"/>
</dbReference>
<accession>A0A8H7RLA3</accession>
<dbReference type="PROSITE" id="PS50010">
    <property type="entry name" value="DH_2"/>
    <property type="match status" value="1"/>
</dbReference>
<dbReference type="Pfam" id="PF00621">
    <property type="entry name" value="RhoGEF"/>
    <property type="match status" value="1"/>
</dbReference>
<evidence type="ECO:0000313" key="4">
    <source>
        <dbReference type="Proteomes" id="UP000603453"/>
    </source>
</evidence>
<sequence>MEAAEKKFRLLEIDTAKKEPKRSNRLPGSTQRYSTSFLFNVEAKGTEEKLHNHKRSASAGHESIMLPRADCDSSSKGLIRQQLTNRKKWFQLPRITLKRQASTPPRAGYGGLKAGLVEPPEPPPQLLFNLAWSSNDAPLGNDVNSTPNTPTISKRSSGFNFDIIEPPIIPSLNDRIVRRQSCPNYEDNEILKKQTKLFSFGRPVLRRGVSTDGYTVTPSASSSTSSTSSIPPPSPISPCLDDFKPLFIVSAPNSDDVVLDFKSIKPRTCKLLRKVNPKIELKALNVWQNQLLISLNATKPLPRENPSPEKAERYFLTRKFILREFYTTEINFWNQLNYTKVMFYDPLQLAVERNSDVIRAADIDAFSNLQDLMRFSSTLIIRVRNDQMERSDGNISQEDIADPDCQTSLNNVNMGLILRSMVEYMVVFLRCALDYKTNKKTLDMRLNKKAYALYAEKLALKKETRRFTLQDYLIIPIQRITRYGLLLADLEKHTETTHPDYEDIRIVRCIVESLAVAMNSVQKK</sequence>
<dbReference type="AlphaFoldDB" id="A0A8H7RLA3"/>
<keyword evidence="4" id="KW-1185">Reference proteome</keyword>
<organism evidence="3 4">
    <name type="scientific">Mucor saturninus</name>
    <dbReference type="NCBI Taxonomy" id="64648"/>
    <lineage>
        <taxon>Eukaryota</taxon>
        <taxon>Fungi</taxon>
        <taxon>Fungi incertae sedis</taxon>
        <taxon>Mucoromycota</taxon>
        <taxon>Mucoromycotina</taxon>
        <taxon>Mucoromycetes</taxon>
        <taxon>Mucorales</taxon>
        <taxon>Mucorineae</taxon>
        <taxon>Mucoraceae</taxon>
        <taxon>Mucor</taxon>
    </lineage>
</organism>
<proteinExistence type="predicted"/>
<feature type="region of interest" description="Disordered" evidence="1">
    <location>
        <begin position="49"/>
        <end position="71"/>
    </location>
</feature>
<dbReference type="SUPFAM" id="SSF48065">
    <property type="entry name" value="DBL homology domain (DH-domain)"/>
    <property type="match status" value="1"/>
</dbReference>
<dbReference type="InterPro" id="IPR000219">
    <property type="entry name" value="DH_dom"/>
</dbReference>
<dbReference type="EMBL" id="JAEPRD010000004">
    <property type="protein sequence ID" value="KAG2213137.1"/>
    <property type="molecule type" value="Genomic_DNA"/>
</dbReference>
<name>A0A8H7RLA3_9FUNG</name>
<feature type="domain" description="DH" evidence="2">
    <location>
        <begin position="317"/>
        <end position="521"/>
    </location>
</feature>
<feature type="compositionally biased region" description="Low complexity" evidence="1">
    <location>
        <begin position="217"/>
        <end position="229"/>
    </location>
</feature>
<dbReference type="Gene3D" id="1.20.900.10">
    <property type="entry name" value="Dbl homology (DH) domain"/>
    <property type="match status" value="1"/>
</dbReference>
<comment type="caution">
    <text evidence="3">The sequence shown here is derived from an EMBL/GenBank/DDBJ whole genome shotgun (WGS) entry which is preliminary data.</text>
</comment>
<reference evidence="3" key="1">
    <citation type="submission" date="2020-12" db="EMBL/GenBank/DDBJ databases">
        <title>Metabolic potential, ecology and presence of endohyphal bacteria is reflected in genomic diversity of Mucoromycotina.</title>
        <authorList>
            <person name="Muszewska A."/>
            <person name="Okrasinska A."/>
            <person name="Steczkiewicz K."/>
            <person name="Drgas O."/>
            <person name="Orlowska M."/>
            <person name="Perlinska-Lenart U."/>
            <person name="Aleksandrzak-Piekarczyk T."/>
            <person name="Szatraj K."/>
            <person name="Zielenkiewicz U."/>
            <person name="Pilsyk S."/>
            <person name="Malc E."/>
            <person name="Mieczkowski P."/>
            <person name="Kruszewska J.S."/>
            <person name="Biernat P."/>
            <person name="Pawlowska J."/>
        </authorList>
    </citation>
    <scope>NUCLEOTIDE SEQUENCE</scope>
    <source>
        <strain evidence="3">WA0000017839</strain>
    </source>
</reference>
<dbReference type="GO" id="GO:0005737">
    <property type="term" value="C:cytoplasm"/>
    <property type="evidence" value="ECO:0007669"/>
    <property type="project" value="TreeGrafter"/>
</dbReference>